<keyword evidence="11" id="KW-1185">Reference proteome</keyword>
<dbReference type="Gene3D" id="2.102.10.10">
    <property type="entry name" value="Rieske [2Fe-2S] iron-sulphur domain"/>
    <property type="match status" value="1"/>
</dbReference>
<evidence type="ECO:0000256" key="5">
    <source>
        <dbReference type="ARBA" id="ARBA00023002"/>
    </source>
</evidence>
<dbReference type="OrthoDB" id="9790995at2"/>
<dbReference type="PRINTS" id="PR00090">
    <property type="entry name" value="RNGDIOXGNASE"/>
</dbReference>
<keyword evidence="4" id="KW-0479">Metal-binding</keyword>
<dbReference type="eggNOG" id="COG4638">
    <property type="taxonomic scope" value="Bacteria"/>
</dbReference>
<reference evidence="10 11" key="1">
    <citation type="journal article" date="2006" name="Proc. Natl. Acad. Sci. U.S.A.">
        <title>Burkholderia xenovorans LB400 harbors a multi-replicon, 9.73-Mbp genome shaped for versatility.</title>
        <authorList>
            <person name="Chain P.S."/>
            <person name="Denef V.J."/>
            <person name="Konstantinidis K.T."/>
            <person name="Vergez L.M."/>
            <person name="Agullo L."/>
            <person name="Reyes V.L."/>
            <person name="Hauser L."/>
            <person name="Cordova M."/>
            <person name="Gomez L."/>
            <person name="Gonzalez M."/>
            <person name="Land M."/>
            <person name="Lao V."/>
            <person name="Larimer F."/>
            <person name="LiPuma J.J."/>
            <person name="Mahenthiralingam E."/>
            <person name="Malfatti S.A."/>
            <person name="Marx C.J."/>
            <person name="Parnell J.J."/>
            <person name="Ramette A."/>
            <person name="Richardson P."/>
            <person name="Seeger M."/>
            <person name="Smith D."/>
            <person name="Spilker T."/>
            <person name="Sul W.J."/>
            <person name="Tsoi T.V."/>
            <person name="Ulrich L.E."/>
            <person name="Zhulin I.B."/>
            <person name="Tiedje J.M."/>
        </authorList>
    </citation>
    <scope>NUCLEOTIDE SEQUENCE [LARGE SCALE GENOMIC DNA]</scope>
    <source>
        <strain evidence="10 11">LB400</strain>
    </source>
</reference>
<dbReference type="Pfam" id="PF00848">
    <property type="entry name" value="Ring_hydroxyl_A"/>
    <property type="match status" value="1"/>
</dbReference>
<dbReference type="GO" id="GO:0005506">
    <property type="term" value="F:iron ion binding"/>
    <property type="evidence" value="ECO:0007669"/>
    <property type="project" value="InterPro"/>
</dbReference>
<comment type="similarity">
    <text evidence="2">Belongs to the bacterial ring-hydroxylating dioxygenase alpha subunit family.</text>
</comment>
<keyword evidence="7" id="KW-0411">Iron-sulfur</keyword>
<dbReference type="Gene3D" id="3.90.380.10">
    <property type="entry name" value="Naphthalene 1,2-dioxygenase Alpha Subunit, Chain A, domain 1"/>
    <property type="match status" value="1"/>
</dbReference>
<dbReference type="InterPro" id="IPR015881">
    <property type="entry name" value="ARHD_Rieske_2Fe_2S"/>
</dbReference>
<keyword evidence="6" id="KW-0408">Iron</keyword>
<feature type="domain" description="Rieske" evidence="9">
    <location>
        <begin position="42"/>
        <end position="156"/>
    </location>
</feature>
<evidence type="ECO:0000313" key="11">
    <source>
        <dbReference type="Proteomes" id="UP000001817"/>
    </source>
</evidence>
<dbReference type="AlphaFoldDB" id="Q13VQ0"/>
<proteinExistence type="inferred from homology"/>
<dbReference type="Proteomes" id="UP000001817">
    <property type="component" value="Chromosome 1"/>
</dbReference>
<dbReference type="PANTHER" id="PTHR43756:SF5">
    <property type="entry name" value="CHOLINE MONOOXYGENASE, CHLOROPLASTIC"/>
    <property type="match status" value="1"/>
</dbReference>
<dbReference type="InterPro" id="IPR001663">
    <property type="entry name" value="Rng_hydr_dOase-A"/>
</dbReference>
<dbReference type="EMBL" id="CP000270">
    <property type="protein sequence ID" value="ABE31839.1"/>
    <property type="molecule type" value="Genomic_DNA"/>
</dbReference>
<dbReference type="SUPFAM" id="SSF55961">
    <property type="entry name" value="Bet v1-like"/>
    <property type="match status" value="1"/>
</dbReference>
<evidence type="ECO:0000256" key="4">
    <source>
        <dbReference type="ARBA" id="ARBA00022723"/>
    </source>
</evidence>
<dbReference type="CDD" id="cd08880">
    <property type="entry name" value="RHO_alpha_C_ahdA1c-like"/>
    <property type="match status" value="1"/>
</dbReference>
<organism evidence="10 11">
    <name type="scientific">Paraburkholderia xenovorans (strain LB400)</name>
    <dbReference type="NCBI Taxonomy" id="266265"/>
    <lineage>
        <taxon>Bacteria</taxon>
        <taxon>Pseudomonadati</taxon>
        <taxon>Pseudomonadota</taxon>
        <taxon>Betaproteobacteria</taxon>
        <taxon>Burkholderiales</taxon>
        <taxon>Burkholderiaceae</taxon>
        <taxon>Paraburkholderia</taxon>
    </lineage>
</organism>
<dbReference type="PANTHER" id="PTHR43756">
    <property type="entry name" value="CHOLINE MONOOXYGENASE, CHLOROPLASTIC"/>
    <property type="match status" value="1"/>
</dbReference>
<dbReference type="PROSITE" id="PS51296">
    <property type="entry name" value="RIESKE"/>
    <property type="match status" value="1"/>
</dbReference>
<evidence type="ECO:0000256" key="2">
    <source>
        <dbReference type="ARBA" id="ARBA00008751"/>
    </source>
</evidence>
<dbReference type="Pfam" id="PF00355">
    <property type="entry name" value="Rieske"/>
    <property type="match status" value="1"/>
</dbReference>
<dbReference type="SUPFAM" id="SSF50022">
    <property type="entry name" value="ISP domain"/>
    <property type="match status" value="1"/>
</dbReference>
<evidence type="ECO:0000259" key="9">
    <source>
        <dbReference type="PROSITE" id="PS51296"/>
    </source>
</evidence>
<accession>Q13VQ0</accession>
<keyword evidence="3" id="KW-0001">2Fe-2S</keyword>
<dbReference type="InterPro" id="IPR036922">
    <property type="entry name" value="Rieske_2Fe-2S_sf"/>
</dbReference>
<dbReference type="STRING" id="266265.Bxe_A1107"/>
<evidence type="ECO:0000313" key="10">
    <source>
        <dbReference type="EMBL" id="ABE31839.1"/>
    </source>
</evidence>
<dbReference type="InterPro" id="IPR015879">
    <property type="entry name" value="Ring_hydroxy_dOase_asu_C_dom"/>
</dbReference>
<evidence type="ECO:0000256" key="6">
    <source>
        <dbReference type="ARBA" id="ARBA00023004"/>
    </source>
</evidence>
<dbReference type="PROSITE" id="PS00570">
    <property type="entry name" value="RING_HYDROXYL_ALPHA"/>
    <property type="match status" value="1"/>
</dbReference>
<dbReference type="InterPro" id="IPR043264">
    <property type="entry name" value="AhdA1c-like_alpha_C"/>
</dbReference>
<evidence type="ECO:0000256" key="7">
    <source>
        <dbReference type="ARBA" id="ARBA00023014"/>
    </source>
</evidence>
<name>Q13VQ0_PARXL</name>
<dbReference type="RefSeq" id="WP_011255174.1">
    <property type="nucleotide sequence ID" value="NC_007951.1"/>
</dbReference>
<evidence type="ECO:0000256" key="1">
    <source>
        <dbReference type="ARBA" id="ARBA00001962"/>
    </source>
</evidence>
<dbReference type="GO" id="GO:0018626">
    <property type="term" value="F:2-halobenzoate 1,2-dioxygenase activity"/>
    <property type="evidence" value="ECO:0007669"/>
    <property type="project" value="UniProtKB-EC"/>
</dbReference>
<comment type="cofactor">
    <cofactor evidence="1">
        <name>Fe cation</name>
        <dbReference type="ChEBI" id="CHEBI:24875"/>
    </cofactor>
</comment>
<evidence type="ECO:0000256" key="3">
    <source>
        <dbReference type="ARBA" id="ARBA00022714"/>
    </source>
</evidence>
<sequence>MTNVSPQPATAEQALRVPYKVFTDKAYLELENERIFRGKVWAYVALEAEIPEPGDYKATHIGLSPVIVTRAEDGSIHVMENRCAHRGALVCEQRYGNASSLQCVYHQWDYNLKGELNGVPFLRGVRGKGGMCKPFDKSRHGLTKLRVATLNGIVFASFSDEVEPLEEYLGPVAVEIIKRNCKRPLRLLGFQRQRIHSNWKLAAENSRDPYHAGLLHLFLNTFGLWRNTSESASIQLDRTGRHCLLATELHTDEEAAEHASQAQHAYNPEFTLRDSSVVQSQREFDDNINLVVLSIFPNLVVHQLGNALSTRHVIPIGEDEFEMVWTQFGFVDDDEELEQLRITHGNLIGPSGYVSLEDGDAMERVQRSVSHDKDSTSFMGMVDQNTRSMDYFATENPIKGFWQYYQQTLGLDADFHIPEPSQAASSGA</sequence>
<protein>
    <submittedName>
        <fullName evidence="10">Ortho-halobenzoate 1,2-dioxygenase, alpha subunit</fullName>
        <ecNumber evidence="10">1.14.12.13</ecNumber>
    </submittedName>
</protein>
<keyword evidence="8" id="KW-0520">NAD</keyword>
<dbReference type="InterPro" id="IPR017941">
    <property type="entry name" value="Rieske_2Fe-2S"/>
</dbReference>
<evidence type="ECO:0000256" key="8">
    <source>
        <dbReference type="ARBA" id="ARBA00023027"/>
    </source>
</evidence>
<dbReference type="KEGG" id="bxb:DR64_3271"/>
<gene>
    <name evidence="10" type="primary">ohbB</name>
    <name evidence="10" type="ORF">Bxe_A1107</name>
</gene>
<dbReference type="KEGG" id="bxe:Bxe_A1107"/>
<dbReference type="GO" id="GO:0051537">
    <property type="term" value="F:2 iron, 2 sulfur cluster binding"/>
    <property type="evidence" value="ECO:0007669"/>
    <property type="project" value="UniProtKB-KW"/>
</dbReference>
<dbReference type="CDD" id="cd03545">
    <property type="entry name" value="Rieske_RO_Alpha_OHBDO_like"/>
    <property type="match status" value="1"/>
</dbReference>
<keyword evidence="5 10" id="KW-0560">Oxidoreductase</keyword>
<dbReference type="EC" id="1.14.12.13" evidence="10"/>